<evidence type="ECO:0000313" key="2">
    <source>
        <dbReference type="EMBL" id="KAH6658944.1"/>
    </source>
</evidence>
<accession>A0A9P8UTN4</accession>
<dbReference type="EMBL" id="JAGPXC010000001">
    <property type="protein sequence ID" value="KAH6658944.1"/>
    <property type="molecule type" value="Genomic_DNA"/>
</dbReference>
<keyword evidence="3" id="KW-1185">Reference proteome</keyword>
<proteinExistence type="predicted"/>
<evidence type="ECO:0000256" key="1">
    <source>
        <dbReference type="SAM" id="SignalP"/>
    </source>
</evidence>
<evidence type="ECO:0000313" key="3">
    <source>
        <dbReference type="Proteomes" id="UP000758603"/>
    </source>
</evidence>
<organism evidence="2 3">
    <name type="scientific">Truncatella angustata</name>
    <dbReference type="NCBI Taxonomy" id="152316"/>
    <lineage>
        <taxon>Eukaryota</taxon>
        <taxon>Fungi</taxon>
        <taxon>Dikarya</taxon>
        <taxon>Ascomycota</taxon>
        <taxon>Pezizomycotina</taxon>
        <taxon>Sordariomycetes</taxon>
        <taxon>Xylariomycetidae</taxon>
        <taxon>Amphisphaeriales</taxon>
        <taxon>Sporocadaceae</taxon>
        <taxon>Truncatella</taxon>
    </lineage>
</organism>
<dbReference type="AlphaFoldDB" id="A0A9P8UTN4"/>
<evidence type="ECO:0008006" key="4">
    <source>
        <dbReference type="Google" id="ProtNLM"/>
    </source>
</evidence>
<dbReference type="GeneID" id="70130058"/>
<keyword evidence="1" id="KW-0732">Signal</keyword>
<gene>
    <name evidence="2" type="ORF">BKA67DRAFT_543008</name>
</gene>
<dbReference type="RefSeq" id="XP_045963075.1">
    <property type="nucleotide sequence ID" value="XM_046101166.1"/>
</dbReference>
<feature type="signal peptide" evidence="1">
    <location>
        <begin position="1"/>
        <end position="28"/>
    </location>
</feature>
<name>A0A9P8UTN4_9PEZI</name>
<reference evidence="2" key="1">
    <citation type="journal article" date="2021" name="Nat. Commun.">
        <title>Genetic determinants of endophytism in the Arabidopsis root mycobiome.</title>
        <authorList>
            <person name="Mesny F."/>
            <person name="Miyauchi S."/>
            <person name="Thiergart T."/>
            <person name="Pickel B."/>
            <person name="Atanasova L."/>
            <person name="Karlsson M."/>
            <person name="Huettel B."/>
            <person name="Barry K.W."/>
            <person name="Haridas S."/>
            <person name="Chen C."/>
            <person name="Bauer D."/>
            <person name="Andreopoulos W."/>
            <person name="Pangilinan J."/>
            <person name="LaButti K."/>
            <person name="Riley R."/>
            <person name="Lipzen A."/>
            <person name="Clum A."/>
            <person name="Drula E."/>
            <person name="Henrissat B."/>
            <person name="Kohler A."/>
            <person name="Grigoriev I.V."/>
            <person name="Martin F.M."/>
            <person name="Hacquard S."/>
        </authorList>
    </citation>
    <scope>NUCLEOTIDE SEQUENCE</scope>
    <source>
        <strain evidence="2">MPI-SDFR-AT-0073</strain>
    </source>
</reference>
<comment type="caution">
    <text evidence="2">The sequence shown here is derived from an EMBL/GenBank/DDBJ whole genome shotgun (WGS) entry which is preliminary data.</text>
</comment>
<sequence length="88" mass="9511">MPLKNKLAMQLKLANILSLSALASNVLGAVLPGHPPKHELDKHGCSLGTWAMQNCGWLAMASNAMPGYRRIQHRCGLSASSDLSIWCQ</sequence>
<protein>
    <recommendedName>
        <fullName evidence="4">Secreted protein</fullName>
    </recommendedName>
</protein>
<feature type="chain" id="PRO_5040481678" description="Secreted protein" evidence="1">
    <location>
        <begin position="29"/>
        <end position="88"/>
    </location>
</feature>
<dbReference type="Proteomes" id="UP000758603">
    <property type="component" value="Unassembled WGS sequence"/>
</dbReference>